<keyword evidence="2" id="KW-1185">Reference proteome</keyword>
<evidence type="ECO:0000313" key="1">
    <source>
        <dbReference type="EMBL" id="KAK1257569.1"/>
    </source>
</evidence>
<name>A0AAV9A043_ACOGR</name>
<gene>
    <name evidence="1" type="ORF">QJS04_geneDACA014368</name>
</gene>
<reference evidence="1" key="2">
    <citation type="submission" date="2023-06" db="EMBL/GenBank/DDBJ databases">
        <authorList>
            <person name="Ma L."/>
            <person name="Liu K.-W."/>
            <person name="Li Z."/>
            <person name="Hsiao Y.-Y."/>
            <person name="Qi Y."/>
            <person name="Fu T."/>
            <person name="Tang G."/>
            <person name="Zhang D."/>
            <person name="Sun W.-H."/>
            <person name="Liu D.-K."/>
            <person name="Li Y."/>
            <person name="Chen G.-Z."/>
            <person name="Liu X.-D."/>
            <person name="Liao X.-Y."/>
            <person name="Jiang Y.-T."/>
            <person name="Yu X."/>
            <person name="Hao Y."/>
            <person name="Huang J."/>
            <person name="Zhao X.-W."/>
            <person name="Ke S."/>
            <person name="Chen Y.-Y."/>
            <person name="Wu W.-L."/>
            <person name="Hsu J.-L."/>
            <person name="Lin Y.-F."/>
            <person name="Huang M.-D."/>
            <person name="Li C.-Y."/>
            <person name="Huang L."/>
            <person name="Wang Z.-W."/>
            <person name="Zhao X."/>
            <person name="Zhong W.-Y."/>
            <person name="Peng D.-H."/>
            <person name="Ahmad S."/>
            <person name="Lan S."/>
            <person name="Zhang J.-S."/>
            <person name="Tsai W.-C."/>
            <person name="Van De Peer Y."/>
            <person name="Liu Z.-J."/>
        </authorList>
    </citation>
    <scope>NUCLEOTIDE SEQUENCE</scope>
    <source>
        <strain evidence="1">SCP</strain>
        <tissue evidence="1">Leaves</tissue>
    </source>
</reference>
<dbReference type="AlphaFoldDB" id="A0AAV9A043"/>
<protein>
    <submittedName>
        <fullName evidence="1">Uncharacterized protein</fullName>
    </submittedName>
</protein>
<evidence type="ECO:0000313" key="2">
    <source>
        <dbReference type="Proteomes" id="UP001179952"/>
    </source>
</evidence>
<reference evidence="1" key="1">
    <citation type="journal article" date="2023" name="Nat. Commun.">
        <title>Diploid and tetraploid genomes of Acorus and the evolution of monocots.</title>
        <authorList>
            <person name="Ma L."/>
            <person name="Liu K.W."/>
            <person name="Li Z."/>
            <person name="Hsiao Y.Y."/>
            <person name="Qi Y."/>
            <person name="Fu T."/>
            <person name="Tang G.D."/>
            <person name="Zhang D."/>
            <person name="Sun W.H."/>
            <person name="Liu D.K."/>
            <person name="Li Y."/>
            <person name="Chen G.Z."/>
            <person name="Liu X.D."/>
            <person name="Liao X.Y."/>
            <person name="Jiang Y.T."/>
            <person name="Yu X."/>
            <person name="Hao Y."/>
            <person name="Huang J."/>
            <person name="Zhao X.W."/>
            <person name="Ke S."/>
            <person name="Chen Y.Y."/>
            <person name="Wu W.L."/>
            <person name="Hsu J.L."/>
            <person name="Lin Y.F."/>
            <person name="Huang M.D."/>
            <person name="Li C.Y."/>
            <person name="Huang L."/>
            <person name="Wang Z.W."/>
            <person name="Zhao X."/>
            <person name="Zhong W.Y."/>
            <person name="Peng D.H."/>
            <person name="Ahmad S."/>
            <person name="Lan S."/>
            <person name="Zhang J.S."/>
            <person name="Tsai W.C."/>
            <person name="Van de Peer Y."/>
            <person name="Liu Z.J."/>
        </authorList>
    </citation>
    <scope>NUCLEOTIDE SEQUENCE</scope>
    <source>
        <strain evidence="1">SCP</strain>
    </source>
</reference>
<proteinExistence type="predicted"/>
<sequence>MKLLMKRDNMGKEVCFHGAYEYEHLSRLSRGVSPWRWRCLRMRNLRGILKSWDKRLGLDKPAEEKV</sequence>
<accession>A0AAV9A043</accession>
<dbReference type="EMBL" id="JAUJYN010000039">
    <property type="protein sequence ID" value="KAK1257569.1"/>
    <property type="molecule type" value="Genomic_DNA"/>
</dbReference>
<organism evidence="1 2">
    <name type="scientific">Acorus gramineus</name>
    <name type="common">Dwarf sweet flag</name>
    <dbReference type="NCBI Taxonomy" id="55184"/>
    <lineage>
        <taxon>Eukaryota</taxon>
        <taxon>Viridiplantae</taxon>
        <taxon>Streptophyta</taxon>
        <taxon>Embryophyta</taxon>
        <taxon>Tracheophyta</taxon>
        <taxon>Spermatophyta</taxon>
        <taxon>Magnoliopsida</taxon>
        <taxon>Liliopsida</taxon>
        <taxon>Acoraceae</taxon>
        <taxon>Acorus</taxon>
    </lineage>
</organism>
<comment type="caution">
    <text evidence="1">The sequence shown here is derived from an EMBL/GenBank/DDBJ whole genome shotgun (WGS) entry which is preliminary data.</text>
</comment>
<dbReference type="Proteomes" id="UP001179952">
    <property type="component" value="Unassembled WGS sequence"/>
</dbReference>